<dbReference type="EMBL" id="HBHR01004543">
    <property type="protein sequence ID" value="CAD9859657.1"/>
    <property type="molecule type" value="Transcribed_RNA"/>
</dbReference>
<dbReference type="EC" id="1.1.1.100" evidence="2"/>
<dbReference type="Pfam" id="PF00106">
    <property type="entry name" value="adh_short"/>
    <property type="match status" value="1"/>
</dbReference>
<dbReference type="InterPro" id="IPR002347">
    <property type="entry name" value="SDR_fam"/>
</dbReference>
<sequence length="255" mass="27620">MLHQITKVGARDMSIWSRALTARYYGNTSNCEFVRKAVITGGTDGIGAEICKEFLTCGMKVAVVSSNERKFFDLLDTEPFRSNENNIWLIPADLSDAASTLKAAEIAVEWAGGHVDVLVNHVPSSRENSVAKATVEDWDKQFASCVRAPFIFAEVVSGGMIDNRCGKIINISFQSSSLSHITSSALDEMMKKMGSELTQHNVQLNSVTLGNVSTCQDTKHITSMVSYLASGSSAIAGLNFGVESTKLQKNMNSPP</sequence>
<dbReference type="InterPro" id="IPR050259">
    <property type="entry name" value="SDR"/>
</dbReference>
<dbReference type="InterPro" id="IPR036291">
    <property type="entry name" value="NAD(P)-bd_dom_sf"/>
</dbReference>
<reference evidence="4" key="1">
    <citation type="submission" date="2021-01" db="EMBL/GenBank/DDBJ databases">
        <authorList>
            <person name="Corre E."/>
            <person name="Pelletier E."/>
            <person name="Niang G."/>
            <person name="Scheremetjew M."/>
            <person name="Finn R."/>
            <person name="Kale V."/>
            <person name="Holt S."/>
            <person name="Cochrane G."/>
            <person name="Meng A."/>
            <person name="Brown T."/>
            <person name="Cohen L."/>
        </authorList>
    </citation>
    <scope>NUCLEOTIDE SEQUENCE</scope>
    <source>
        <strain evidence="4">CCMP1661</strain>
    </source>
</reference>
<comment type="similarity">
    <text evidence="1">Belongs to the short-chain dehydrogenases/reductases (SDR) family.</text>
</comment>
<dbReference type="GO" id="GO:0004316">
    <property type="term" value="F:3-oxoacyl-[acyl-carrier-protein] reductase (NADPH) activity"/>
    <property type="evidence" value="ECO:0007669"/>
    <property type="project" value="UniProtKB-EC"/>
</dbReference>
<accession>A0A7S2XUV6</accession>
<dbReference type="CDD" id="cd05233">
    <property type="entry name" value="SDR_c"/>
    <property type="match status" value="1"/>
</dbReference>
<dbReference type="PANTHER" id="PTHR42879">
    <property type="entry name" value="3-OXOACYL-(ACYL-CARRIER-PROTEIN) REDUCTASE"/>
    <property type="match status" value="1"/>
</dbReference>
<comment type="catalytic activity">
    <reaction evidence="3">
        <text>a (3R)-hydroxyacyl-[ACP] + NADP(+) = a 3-oxoacyl-[ACP] + NADPH + H(+)</text>
        <dbReference type="Rhea" id="RHEA:17397"/>
        <dbReference type="Rhea" id="RHEA-COMP:9916"/>
        <dbReference type="Rhea" id="RHEA-COMP:9945"/>
        <dbReference type="ChEBI" id="CHEBI:15378"/>
        <dbReference type="ChEBI" id="CHEBI:57783"/>
        <dbReference type="ChEBI" id="CHEBI:58349"/>
        <dbReference type="ChEBI" id="CHEBI:78776"/>
        <dbReference type="ChEBI" id="CHEBI:78827"/>
        <dbReference type="EC" id="1.1.1.100"/>
    </reaction>
</comment>
<dbReference type="PRINTS" id="PR00081">
    <property type="entry name" value="GDHRDH"/>
</dbReference>
<evidence type="ECO:0000256" key="3">
    <source>
        <dbReference type="ARBA" id="ARBA00048508"/>
    </source>
</evidence>
<dbReference type="AlphaFoldDB" id="A0A7S2XUV6"/>
<protein>
    <recommendedName>
        <fullName evidence="2">3-oxoacyl-[acyl-carrier-protein] reductase</fullName>
        <ecNumber evidence="2">1.1.1.100</ecNumber>
    </recommendedName>
</protein>
<dbReference type="Gene3D" id="3.40.50.720">
    <property type="entry name" value="NAD(P)-binding Rossmann-like Domain"/>
    <property type="match status" value="1"/>
</dbReference>
<evidence type="ECO:0000313" key="4">
    <source>
        <dbReference type="EMBL" id="CAD9859657.1"/>
    </source>
</evidence>
<evidence type="ECO:0000256" key="2">
    <source>
        <dbReference type="ARBA" id="ARBA00012948"/>
    </source>
</evidence>
<proteinExistence type="inferred from homology"/>
<evidence type="ECO:0000256" key="1">
    <source>
        <dbReference type="ARBA" id="ARBA00006484"/>
    </source>
</evidence>
<name>A0A7S2XUV6_9STRA</name>
<organism evidence="4">
    <name type="scientific">Fibrocapsa japonica</name>
    <dbReference type="NCBI Taxonomy" id="94617"/>
    <lineage>
        <taxon>Eukaryota</taxon>
        <taxon>Sar</taxon>
        <taxon>Stramenopiles</taxon>
        <taxon>Ochrophyta</taxon>
        <taxon>Raphidophyceae</taxon>
        <taxon>Chattonellales</taxon>
        <taxon>Chattonellaceae</taxon>
        <taxon>Fibrocapsa</taxon>
    </lineage>
</organism>
<gene>
    <name evidence="4" type="ORF">FJAP1339_LOCUS2176</name>
</gene>
<dbReference type="SUPFAM" id="SSF51735">
    <property type="entry name" value="NAD(P)-binding Rossmann-fold domains"/>
    <property type="match status" value="1"/>
</dbReference>